<keyword evidence="2" id="KW-1185">Reference proteome</keyword>
<dbReference type="EMBL" id="BOCI01000301">
    <property type="protein sequence ID" value="GHW01467.1"/>
    <property type="molecule type" value="Genomic_DNA"/>
</dbReference>
<reference evidence="2" key="1">
    <citation type="submission" date="2021-01" db="EMBL/GenBank/DDBJ databases">
        <title>Draft genome sequence of Nasalis larvatus strain YZ03.</title>
        <authorList>
            <person name="Suzuki-Hashido N."/>
            <person name="Tsuchida S."/>
            <person name="Hayakawa T."/>
        </authorList>
    </citation>
    <scope>NUCLEOTIDE SEQUENCE [LARGE SCALE GENOMIC DNA]</scope>
    <source>
        <strain evidence="2">YZ03</strain>
    </source>
</reference>
<evidence type="ECO:0000313" key="1">
    <source>
        <dbReference type="EMBL" id="GHW01467.1"/>
    </source>
</evidence>
<sequence>MYQQNKNRITPVKNISLKERETLKYDKIILHTKRSPREKVKPGL</sequence>
<protein>
    <submittedName>
        <fullName evidence="1">Uncharacterized protein</fullName>
    </submittedName>
</protein>
<organism evidence="1 2">
    <name type="scientific">Lactobacillus nasalidis</name>
    <dbReference type="NCBI Taxonomy" id="2797258"/>
    <lineage>
        <taxon>Bacteria</taxon>
        <taxon>Bacillati</taxon>
        <taxon>Bacillota</taxon>
        <taxon>Bacilli</taxon>
        <taxon>Lactobacillales</taxon>
        <taxon>Lactobacillaceae</taxon>
        <taxon>Lactobacillus</taxon>
    </lineage>
</organism>
<gene>
    <name evidence="1" type="ORF">lacNasYZ03_11540</name>
</gene>
<name>A0ABQ3W786_9LACO</name>
<accession>A0ABQ3W786</accession>
<comment type="caution">
    <text evidence="1">The sequence shown here is derived from an EMBL/GenBank/DDBJ whole genome shotgun (WGS) entry which is preliminary data.</text>
</comment>
<proteinExistence type="predicted"/>
<evidence type="ECO:0000313" key="2">
    <source>
        <dbReference type="Proteomes" id="UP000616547"/>
    </source>
</evidence>
<dbReference type="Proteomes" id="UP000616547">
    <property type="component" value="Unassembled WGS sequence"/>
</dbReference>